<feature type="transmembrane region" description="Helical" evidence="1">
    <location>
        <begin position="6"/>
        <end position="33"/>
    </location>
</feature>
<feature type="chain" id="PRO_5032565118" evidence="2">
    <location>
        <begin position="16"/>
        <end position="124"/>
    </location>
</feature>
<gene>
    <name evidence="3" type="ORF">DARMORV10_A07P03230.1</name>
</gene>
<keyword evidence="1" id="KW-0472">Membrane</keyword>
<keyword evidence="1" id="KW-1133">Transmembrane helix</keyword>
<dbReference type="EMBL" id="HG994361">
    <property type="protein sequence ID" value="CAF2157357.1"/>
    <property type="molecule type" value="Genomic_DNA"/>
</dbReference>
<reference evidence="3" key="1">
    <citation type="submission" date="2021-01" db="EMBL/GenBank/DDBJ databases">
        <authorList>
            <consortium name="Genoscope - CEA"/>
            <person name="William W."/>
        </authorList>
    </citation>
    <scope>NUCLEOTIDE SEQUENCE</scope>
</reference>
<feature type="transmembrane region" description="Helical" evidence="1">
    <location>
        <begin position="93"/>
        <end position="116"/>
    </location>
</feature>
<evidence type="ECO:0000313" key="3">
    <source>
        <dbReference type="EMBL" id="CAF2157357.1"/>
    </source>
</evidence>
<name>A0A816Y9X6_BRANA</name>
<keyword evidence="1" id="KW-0812">Transmembrane</keyword>
<dbReference type="Proteomes" id="UP001295469">
    <property type="component" value="Chromosome A07"/>
</dbReference>
<keyword evidence="2" id="KW-0732">Signal</keyword>
<evidence type="ECO:0000256" key="1">
    <source>
        <dbReference type="SAM" id="Phobius"/>
    </source>
</evidence>
<feature type="signal peptide" evidence="2">
    <location>
        <begin position="1"/>
        <end position="15"/>
    </location>
</feature>
<evidence type="ECO:0000256" key="2">
    <source>
        <dbReference type="SAM" id="SignalP"/>
    </source>
</evidence>
<proteinExistence type="predicted"/>
<accession>A0A816Y9X6</accession>
<sequence>MGLSFLSVLVVCVTASSLSVLVVCLTASSLSLLMDALLRNGTALTSLLNEECGVMIANRLWLHPCFGFLLYMVKGLPEEKEFTHVNITHDQSSGVQVAVFTAAAASALGFAVYVLLNWFKDDDR</sequence>
<protein>
    <submittedName>
        <fullName evidence="3">(rape) hypothetical protein</fullName>
    </submittedName>
</protein>
<organism evidence="3">
    <name type="scientific">Brassica napus</name>
    <name type="common">Rape</name>
    <dbReference type="NCBI Taxonomy" id="3708"/>
    <lineage>
        <taxon>Eukaryota</taxon>
        <taxon>Viridiplantae</taxon>
        <taxon>Streptophyta</taxon>
        <taxon>Embryophyta</taxon>
        <taxon>Tracheophyta</taxon>
        <taxon>Spermatophyta</taxon>
        <taxon>Magnoliopsida</taxon>
        <taxon>eudicotyledons</taxon>
        <taxon>Gunneridae</taxon>
        <taxon>Pentapetalae</taxon>
        <taxon>rosids</taxon>
        <taxon>malvids</taxon>
        <taxon>Brassicales</taxon>
        <taxon>Brassicaceae</taxon>
        <taxon>Brassiceae</taxon>
        <taxon>Brassica</taxon>
    </lineage>
</organism>
<dbReference type="AlphaFoldDB" id="A0A816Y9X6"/>